<dbReference type="AlphaFoldDB" id="A0A3S2Y646"/>
<dbReference type="EMBL" id="SACO01000008">
    <property type="protein sequence ID" value="RVU04420.1"/>
    <property type="molecule type" value="Genomic_DNA"/>
</dbReference>
<dbReference type="RefSeq" id="WP_127709630.1">
    <property type="nucleotide sequence ID" value="NZ_SACO01000008.1"/>
</dbReference>
<evidence type="ECO:0000313" key="2">
    <source>
        <dbReference type="Proteomes" id="UP000282837"/>
    </source>
</evidence>
<keyword evidence="2" id="KW-1185">Reference proteome</keyword>
<sequence length="195" mass="21299">MAGITLPFRWAGALRLKPRAALVGVAIVVGLGGSCCFASPLADWGRGLLHRIHIPGVNLDSAAKQVRIQQQFSIRIGPGAPGMPPNVLFEMEQIERRTTTTRLEERPYGRCLPVGAIAAVQNAQGNRLLLILRDSRVLTAGLEKSCRAHDFYSGFYVERNADGQLCIERDQIHARSGANCRISDLKSLVEVSAKR</sequence>
<name>A0A3S2Y646_9SPHN</name>
<organism evidence="1 2">
    <name type="scientific">Novosphingobium umbonatum</name>
    <dbReference type="NCBI Taxonomy" id="1908524"/>
    <lineage>
        <taxon>Bacteria</taxon>
        <taxon>Pseudomonadati</taxon>
        <taxon>Pseudomonadota</taxon>
        <taxon>Alphaproteobacteria</taxon>
        <taxon>Sphingomonadales</taxon>
        <taxon>Sphingomonadaceae</taxon>
        <taxon>Novosphingobium</taxon>
    </lineage>
</organism>
<evidence type="ECO:0000313" key="1">
    <source>
        <dbReference type="EMBL" id="RVU04420.1"/>
    </source>
</evidence>
<reference evidence="1 2" key="1">
    <citation type="submission" date="2019-01" db="EMBL/GenBank/DDBJ databases">
        <authorList>
            <person name="Chen W.-M."/>
        </authorList>
    </citation>
    <scope>NUCLEOTIDE SEQUENCE [LARGE SCALE GENOMIC DNA]</scope>
    <source>
        <strain evidence="1 2">FSY-9</strain>
    </source>
</reference>
<accession>A0A3S2Y646</accession>
<dbReference type="OrthoDB" id="7596012at2"/>
<protein>
    <submittedName>
        <fullName evidence="1">Uncharacterized protein</fullName>
    </submittedName>
</protein>
<comment type="caution">
    <text evidence="1">The sequence shown here is derived from an EMBL/GenBank/DDBJ whole genome shotgun (WGS) entry which is preliminary data.</text>
</comment>
<gene>
    <name evidence="1" type="ORF">EOE18_11490</name>
</gene>
<dbReference type="Proteomes" id="UP000282837">
    <property type="component" value="Unassembled WGS sequence"/>
</dbReference>
<proteinExistence type="predicted"/>